<dbReference type="PROSITE" id="PS51318">
    <property type="entry name" value="TAT"/>
    <property type="match status" value="1"/>
</dbReference>
<protein>
    <submittedName>
        <fullName evidence="1">Uncharacterized protein</fullName>
    </submittedName>
</protein>
<gene>
    <name evidence="1" type="ORF">LCGC14_0287690</name>
</gene>
<comment type="caution">
    <text evidence="1">The sequence shown here is derived from an EMBL/GenBank/DDBJ whole genome shotgun (WGS) entry which is preliminary data.</text>
</comment>
<dbReference type="InterPro" id="IPR019546">
    <property type="entry name" value="TAT_signal_bac_arc"/>
</dbReference>
<dbReference type="EMBL" id="LAZR01000170">
    <property type="protein sequence ID" value="KKN84503.1"/>
    <property type="molecule type" value="Genomic_DNA"/>
</dbReference>
<organism evidence="1">
    <name type="scientific">marine sediment metagenome</name>
    <dbReference type="NCBI Taxonomy" id="412755"/>
    <lineage>
        <taxon>unclassified sequences</taxon>
        <taxon>metagenomes</taxon>
        <taxon>ecological metagenomes</taxon>
    </lineage>
</organism>
<dbReference type="AlphaFoldDB" id="A0A0F9WZJ4"/>
<dbReference type="InterPro" id="IPR006311">
    <property type="entry name" value="TAT_signal"/>
</dbReference>
<sequence length="60" mass="6257">MCNQCLIEGVKRTMLSRRRLLGGGAAAAATLGLAGSALAQMPRSPLSMPASLSRTWRSAI</sequence>
<accession>A0A0F9WZJ4</accession>
<name>A0A0F9WZJ4_9ZZZZ</name>
<proteinExistence type="predicted"/>
<reference evidence="1" key="1">
    <citation type="journal article" date="2015" name="Nature">
        <title>Complex archaea that bridge the gap between prokaryotes and eukaryotes.</title>
        <authorList>
            <person name="Spang A."/>
            <person name="Saw J.H."/>
            <person name="Jorgensen S.L."/>
            <person name="Zaremba-Niedzwiedzka K."/>
            <person name="Martijn J."/>
            <person name="Lind A.E."/>
            <person name="van Eijk R."/>
            <person name="Schleper C."/>
            <person name="Guy L."/>
            <person name="Ettema T.J."/>
        </authorList>
    </citation>
    <scope>NUCLEOTIDE SEQUENCE</scope>
</reference>
<evidence type="ECO:0000313" key="1">
    <source>
        <dbReference type="EMBL" id="KKN84503.1"/>
    </source>
</evidence>
<dbReference type="NCBIfam" id="TIGR01409">
    <property type="entry name" value="TAT_signal_seq"/>
    <property type="match status" value="1"/>
</dbReference>